<feature type="transmembrane region" description="Helical" evidence="6">
    <location>
        <begin position="372"/>
        <end position="391"/>
    </location>
</feature>
<dbReference type="InterPro" id="IPR002797">
    <property type="entry name" value="Polysacc_synth"/>
</dbReference>
<dbReference type="Pfam" id="PF01943">
    <property type="entry name" value="Polysacc_synt"/>
    <property type="match status" value="1"/>
</dbReference>
<dbReference type="CDD" id="cd13124">
    <property type="entry name" value="MATE_SpoVB_like"/>
    <property type="match status" value="1"/>
</dbReference>
<evidence type="ECO:0000256" key="3">
    <source>
        <dbReference type="ARBA" id="ARBA00022692"/>
    </source>
</evidence>
<dbReference type="KEGG" id="sscu:CEP64_11860"/>
<feature type="transmembrane region" description="Helical" evidence="6">
    <location>
        <begin position="270"/>
        <end position="290"/>
    </location>
</feature>
<feature type="transmembrane region" description="Helical" evidence="6">
    <location>
        <begin position="115"/>
        <end position="136"/>
    </location>
</feature>
<dbReference type="Proteomes" id="UP000197058">
    <property type="component" value="Chromosome"/>
</dbReference>
<protein>
    <submittedName>
        <fullName evidence="7">Polysaccharide biosynthesis protein</fullName>
    </submittedName>
</protein>
<keyword evidence="5 6" id="KW-0472">Membrane</keyword>
<feature type="transmembrane region" description="Helical" evidence="6">
    <location>
        <begin position="83"/>
        <end position="103"/>
    </location>
</feature>
<dbReference type="AlphaFoldDB" id="A0AAI8GUU4"/>
<evidence type="ECO:0000256" key="2">
    <source>
        <dbReference type="ARBA" id="ARBA00022475"/>
    </source>
</evidence>
<sequence length="502" mass="56621">MTQSKPIFNSVLLLTGTMVIVKILSAIYRVPYQNVLGDEGLYAYQQVYPLVAIVSVVSLNALPSVMSSWMIQRKQSEIVGMFWFLQMTCLLISIAIFLSAHLISGLMGDVNLTPMIRMASIALIPLVFISMARGYYQMKYQMNFIAVSQVIDQVVRVGVILTAILLFIGLNISIYQAGTIAISGSVLGLSCIAIYFWFKRKPILRFSWEIKLKDTKNIVTMTILYAISYLILILWQIVDSFTLIHLLQENGYSFHESIKVKGVFDRGASLIQMGLIITTTFSFVLIPLLTEQLQKKNHQLVNEYANTSLKITVLFSMAAAFGLMNLLPLLNTVFFKTNELIGTLSVFMLAVVFVTFIIMYTALLQVKLNRNILFIALIIGMVTKLIGNYWFVLQFGIFGASLSTVLSLAIYTLILHVRVMKLYQFQRMGLFMIKVITLLAIMSVFVQVVLLIPTHTRMTSLLIMLLAGIVGVMVVIIGIIKMKILIKDEWKHLPLMDKIIKE</sequence>
<dbReference type="InterPro" id="IPR050833">
    <property type="entry name" value="Poly_Biosynth_Transport"/>
</dbReference>
<feature type="transmembrane region" description="Helical" evidence="6">
    <location>
        <begin position="429"/>
        <end position="452"/>
    </location>
</feature>
<reference evidence="8" key="1">
    <citation type="submission" date="2017-06" db="EMBL/GenBank/DDBJ databases">
        <title>FDA dAtabase for Regulatory Grade micrObial Sequences (FDA-ARGOS): Supporting development and validation of Infectious Disease Dx tests.</title>
        <authorList>
            <person name="Goldberg B."/>
            <person name="Campos J."/>
            <person name="Tallon L."/>
            <person name="Sadzewicz L."/>
            <person name="Sengamalay N."/>
            <person name="Ott S."/>
            <person name="Godinez A."/>
            <person name="Nagaraj S."/>
            <person name="Vavikolanu K."/>
            <person name="Nadendla S."/>
            <person name="George J."/>
            <person name="Geyer C."/>
            <person name="Sichtig H."/>
        </authorList>
    </citation>
    <scope>NUCLEOTIDE SEQUENCE [LARGE SCALE GENOMIC DNA]</scope>
    <source>
        <strain evidence="8">FDAARGOS_285</strain>
    </source>
</reference>
<feature type="transmembrane region" description="Helical" evidence="6">
    <location>
        <begin position="311"/>
        <end position="334"/>
    </location>
</feature>
<organism evidence="7 8">
    <name type="scientific">Mammaliicoccus sciuri</name>
    <name type="common">Staphylococcus sciuri</name>
    <dbReference type="NCBI Taxonomy" id="1296"/>
    <lineage>
        <taxon>Bacteria</taxon>
        <taxon>Bacillati</taxon>
        <taxon>Bacillota</taxon>
        <taxon>Bacilli</taxon>
        <taxon>Bacillales</taxon>
        <taxon>Staphylococcaceae</taxon>
        <taxon>Mammaliicoccus</taxon>
    </lineage>
</organism>
<feature type="transmembrane region" description="Helical" evidence="6">
    <location>
        <begin position="180"/>
        <end position="198"/>
    </location>
</feature>
<evidence type="ECO:0000313" key="8">
    <source>
        <dbReference type="Proteomes" id="UP000197058"/>
    </source>
</evidence>
<dbReference type="EMBL" id="CP022046">
    <property type="protein sequence ID" value="ASE35258.1"/>
    <property type="molecule type" value="Genomic_DNA"/>
</dbReference>
<name>A0AAI8GUU4_MAMSC</name>
<feature type="transmembrane region" description="Helical" evidence="6">
    <location>
        <begin position="157"/>
        <end position="174"/>
    </location>
</feature>
<dbReference type="PANTHER" id="PTHR30250">
    <property type="entry name" value="PST FAMILY PREDICTED COLANIC ACID TRANSPORTER"/>
    <property type="match status" value="1"/>
</dbReference>
<feature type="transmembrane region" description="Helical" evidence="6">
    <location>
        <begin position="218"/>
        <end position="238"/>
    </location>
</feature>
<comment type="subcellular location">
    <subcellularLocation>
        <location evidence="1">Cell membrane</location>
        <topology evidence="1">Multi-pass membrane protein</topology>
    </subcellularLocation>
</comment>
<keyword evidence="3 6" id="KW-0812">Transmembrane</keyword>
<dbReference type="GO" id="GO:0005886">
    <property type="term" value="C:plasma membrane"/>
    <property type="evidence" value="ECO:0007669"/>
    <property type="project" value="UniProtKB-SubCell"/>
</dbReference>
<evidence type="ECO:0000256" key="4">
    <source>
        <dbReference type="ARBA" id="ARBA00022989"/>
    </source>
</evidence>
<evidence type="ECO:0000313" key="7">
    <source>
        <dbReference type="EMBL" id="ASE35258.1"/>
    </source>
</evidence>
<keyword evidence="4 6" id="KW-1133">Transmembrane helix</keyword>
<feature type="transmembrane region" description="Helical" evidence="6">
    <location>
        <begin position="7"/>
        <end position="28"/>
    </location>
</feature>
<gene>
    <name evidence="7" type="ORF">CEP64_11860</name>
</gene>
<evidence type="ECO:0000256" key="6">
    <source>
        <dbReference type="SAM" id="Phobius"/>
    </source>
</evidence>
<feature type="transmembrane region" description="Helical" evidence="6">
    <location>
        <begin position="458"/>
        <end position="480"/>
    </location>
</feature>
<feature type="transmembrane region" description="Helical" evidence="6">
    <location>
        <begin position="48"/>
        <end position="71"/>
    </location>
</feature>
<dbReference type="InterPro" id="IPR024923">
    <property type="entry name" value="PG_synth_SpoVB"/>
</dbReference>
<keyword evidence="2" id="KW-1003">Cell membrane</keyword>
<dbReference type="PANTHER" id="PTHR30250:SF29">
    <property type="entry name" value="POLYSACCHARIDE BIOSYNTHESIS PROTEIN C-TERMINAL DOMAIN-CONTAINING PROTEIN"/>
    <property type="match status" value="1"/>
</dbReference>
<feature type="transmembrane region" description="Helical" evidence="6">
    <location>
        <begin position="340"/>
        <end position="360"/>
    </location>
</feature>
<accession>A0AAI8GUU4</accession>
<evidence type="ECO:0000256" key="5">
    <source>
        <dbReference type="ARBA" id="ARBA00023136"/>
    </source>
</evidence>
<evidence type="ECO:0000256" key="1">
    <source>
        <dbReference type="ARBA" id="ARBA00004651"/>
    </source>
</evidence>
<dbReference type="RefSeq" id="WP_088592573.1">
    <property type="nucleotide sequence ID" value="NZ_CP022046.2"/>
</dbReference>
<proteinExistence type="predicted"/>
<feature type="transmembrane region" description="Helical" evidence="6">
    <location>
        <begin position="397"/>
        <end position="417"/>
    </location>
</feature>